<name>A0A6M2DVH4_XENCH</name>
<dbReference type="GO" id="GO:0005615">
    <property type="term" value="C:extracellular space"/>
    <property type="evidence" value="ECO:0007669"/>
    <property type="project" value="TreeGrafter"/>
</dbReference>
<dbReference type="AlphaFoldDB" id="A0A6M2DVH4"/>
<dbReference type="PANTHER" id="PTHR13343">
    <property type="entry name" value="CREG1 PROTEIN"/>
    <property type="match status" value="1"/>
</dbReference>
<protein>
    <submittedName>
        <fullName evidence="8">Putative pyridoxamine 5'-phosphate oxidase</fullName>
    </submittedName>
</protein>
<dbReference type="SUPFAM" id="SSF50475">
    <property type="entry name" value="FMN-binding split barrel"/>
    <property type="match status" value="1"/>
</dbReference>
<evidence type="ECO:0000256" key="2">
    <source>
        <dbReference type="ARBA" id="ARBA00009230"/>
    </source>
</evidence>
<reference evidence="8" key="1">
    <citation type="submission" date="2020-03" db="EMBL/GenBank/DDBJ databases">
        <title>Transcriptomic Profiling of the Digestive Tract of the Rat Flea, Xenopsylla cheopis, Following Blood Feeding and Infection with Yersinia pestis.</title>
        <authorList>
            <person name="Bland D.M."/>
            <person name="Martens C.A."/>
            <person name="Virtaneva K."/>
            <person name="Kanakabandi K."/>
            <person name="Long D."/>
            <person name="Rosenke R."/>
            <person name="Saturday G.A."/>
            <person name="Hoyt F.H."/>
            <person name="Bruno D.P."/>
            <person name="Ribeiro J.M.C."/>
            <person name="Hinnebusch J."/>
        </authorList>
    </citation>
    <scope>NUCLEOTIDE SEQUENCE</scope>
</reference>
<dbReference type="GO" id="GO:0005737">
    <property type="term" value="C:cytoplasm"/>
    <property type="evidence" value="ECO:0007669"/>
    <property type="project" value="UniProtKB-ARBA"/>
</dbReference>
<dbReference type="InterPro" id="IPR055343">
    <property type="entry name" value="CREG_beta-barrel"/>
</dbReference>
<dbReference type="GO" id="GO:0012505">
    <property type="term" value="C:endomembrane system"/>
    <property type="evidence" value="ECO:0007669"/>
    <property type="project" value="UniProtKB-ARBA"/>
</dbReference>
<comment type="similarity">
    <text evidence="2">Belongs to the CREG family.</text>
</comment>
<evidence type="ECO:0000259" key="7">
    <source>
        <dbReference type="Pfam" id="PF13883"/>
    </source>
</evidence>
<proteinExistence type="inferred from homology"/>
<dbReference type="FunFam" id="2.30.110.10:FF:000004">
    <property type="entry name" value="Cellular repressor of E1A-stimulated genes 1"/>
    <property type="match status" value="1"/>
</dbReference>
<dbReference type="PANTHER" id="PTHR13343:SF17">
    <property type="entry name" value="CELLULAR REPRESSOR OF E1A-STIMULATED GENES, ISOFORM A"/>
    <property type="match status" value="1"/>
</dbReference>
<feature type="chain" id="PRO_5026989315" evidence="6">
    <location>
        <begin position="23"/>
        <end position="274"/>
    </location>
</feature>
<feature type="domain" description="CREG-like beta-barrel" evidence="7">
    <location>
        <begin position="65"/>
        <end position="235"/>
    </location>
</feature>
<accession>A0A6M2DVH4</accession>
<dbReference type="Pfam" id="PF13883">
    <property type="entry name" value="CREG_beta-barrel"/>
    <property type="match status" value="1"/>
</dbReference>
<evidence type="ECO:0000256" key="3">
    <source>
        <dbReference type="ARBA" id="ARBA00022525"/>
    </source>
</evidence>
<sequence>MWNDILRWSCILACVFFVAVQARWVEIPDVETEQSDVFDDSDQKYIVRDHKIIKNEKQFREDGPPDHTKYAQMARYIVHNAEFVAMGTISTIPQLAGYPFVNVLSTADGPRGRNGKSTGTPYFYTTKLDFSAADLAKDNRLTVMMSLAQQGYCQAHDLDAEDPRCARIMLSGKLVRVQNNTEEYDFAYNSLAERHPIMKTWPKDHNFFLAKLKIANIAVLDWFGGPHYVPIDEYYRTNPYGEISTGNDLFNSDEVKEIRFSDDIDNRRYVSMMG</sequence>
<organism evidence="8">
    <name type="scientific">Xenopsylla cheopis</name>
    <name type="common">Oriental rat flea</name>
    <name type="synonym">Pulex cheopis</name>
    <dbReference type="NCBI Taxonomy" id="163159"/>
    <lineage>
        <taxon>Eukaryota</taxon>
        <taxon>Metazoa</taxon>
        <taxon>Ecdysozoa</taxon>
        <taxon>Arthropoda</taxon>
        <taxon>Hexapoda</taxon>
        <taxon>Insecta</taxon>
        <taxon>Pterygota</taxon>
        <taxon>Neoptera</taxon>
        <taxon>Endopterygota</taxon>
        <taxon>Siphonaptera</taxon>
        <taxon>Pulicidae</taxon>
        <taxon>Xenopsyllinae</taxon>
        <taxon>Xenopsylla</taxon>
    </lineage>
</organism>
<dbReference type="InterPro" id="IPR012349">
    <property type="entry name" value="Split_barrel_FMN-bd"/>
</dbReference>
<evidence type="ECO:0000256" key="1">
    <source>
        <dbReference type="ARBA" id="ARBA00004613"/>
    </source>
</evidence>
<feature type="signal peptide" evidence="6">
    <location>
        <begin position="1"/>
        <end position="22"/>
    </location>
</feature>
<dbReference type="Gene3D" id="2.30.110.10">
    <property type="entry name" value="Electron Transport, Fmn-binding Protein, Chain A"/>
    <property type="match status" value="1"/>
</dbReference>
<evidence type="ECO:0000256" key="6">
    <source>
        <dbReference type="SAM" id="SignalP"/>
    </source>
</evidence>
<comment type="subcellular location">
    <subcellularLocation>
        <location evidence="1">Secreted</location>
    </subcellularLocation>
</comment>
<evidence type="ECO:0000256" key="4">
    <source>
        <dbReference type="ARBA" id="ARBA00022729"/>
    </source>
</evidence>
<dbReference type="EMBL" id="GIIL01006640">
    <property type="protein sequence ID" value="NOV50366.1"/>
    <property type="molecule type" value="Transcribed_RNA"/>
</dbReference>
<evidence type="ECO:0000256" key="5">
    <source>
        <dbReference type="ARBA" id="ARBA00023180"/>
    </source>
</evidence>
<keyword evidence="5" id="KW-0325">Glycoprotein</keyword>
<keyword evidence="3" id="KW-0964">Secreted</keyword>
<keyword evidence="4 6" id="KW-0732">Signal</keyword>
<evidence type="ECO:0000313" key="8">
    <source>
        <dbReference type="EMBL" id="NOV50366.1"/>
    </source>
</evidence>